<evidence type="ECO:0000313" key="2">
    <source>
        <dbReference type="EMBL" id="GGV02284.1"/>
    </source>
</evidence>
<protein>
    <recommendedName>
        <fullName evidence="1">N-acetyltransferase domain-containing protein</fullName>
    </recommendedName>
</protein>
<organism evidence="2 3">
    <name type="scientific">Streptomyces filipinensis</name>
    <dbReference type="NCBI Taxonomy" id="66887"/>
    <lineage>
        <taxon>Bacteria</taxon>
        <taxon>Bacillati</taxon>
        <taxon>Actinomycetota</taxon>
        <taxon>Actinomycetes</taxon>
        <taxon>Kitasatosporales</taxon>
        <taxon>Streptomycetaceae</taxon>
        <taxon>Streptomyces</taxon>
    </lineage>
</organism>
<dbReference type="GO" id="GO:0016747">
    <property type="term" value="F:acyltransferase activity, transferring groups other than amino-acyl groups"/>
    <property type="evidence" value="ECO:0007669"/>
    <property type="project" value="InterPro"/>
</dbReference>
<feature type="domain" description="N-acetyltransferase" evidence="1">
    <location>
        <begin position="27"/>
        <end position="176"/>
    </location>
</feature>
<comment type="caution">
    <text evidence="2">The sequence shown here is derived from an EMBL/GenBank/DDBJ whole genome shotgun (WGS) entry which is preliminary data.</text>
</comment>
<name>A0A918IDS5_9ACTN</name>
<sequence>MTTAPYETTSVQGQLTISERIRPDEAELFRSLLLDSLPTHYDEVDASFPDSIVDTATAGTDRHGYFTRTKRLFVGRVDGRTQAFTVASYKRGGAVKMGPTVVLPELRRTGLGTAFRRLVEDRILDDQHIRKLYLTVTSGNTRTLLFNLGLGYQVEGVLAGQYRKGSSELVLGKVVRGGRLSDLPYGRRLAPAPAGGVEVSETPPGAQELEAYLTPRMREGFAGIDGTFVHSILDALSEDRQTYACKGKRLLVARQPDGALCGAAVLVPKRGGAAKISPLVADHQGALLELVEHAVHAARQMGRHRLYAIVPELERDTVERLTAHGFHLEAQLREAYKAGVDSFVLGRTL</sequence>
<gene>
    <name evidence="2" type="ORF">GCM10010260_43830</name>
</gene>
<reference evidence="2" key="2">
    <citation type="submission" date="2020-09" db="EMBL/GenBank/DDBJ databases">
        <authorList>
            <person name="Sun Q."/>
            <person name="Ohkuma M."/>
        </authorList>
    </citation>
    <scope>NUCLEOTIDE SEQUENCE</scope>
    <source>
        <strain evidence="2">JCM 4369</strain>
    </source>
</reference>
<accession>A0A918IDS5</accession>
<evidence type="ECO:0000259" key="1">
    <source>
        <dbReference type="PROSITE" id="PS51186"/>
    </source>
</evidence>
<evidence type="ECO:0000313" key="3">
    <source>
        <dbReference type="Proteomes" id="UP000618795"/>
    </source>
</evidence>
<dbReference type="InterPro" id="IPR000182">
    <property type="entry name" value="GNAT_dom"/>
</dbReference>
<proteinExistence type="predicted"/>
<dbReference type="EMBL" id="BMTD01000009">
    <property type="protein sequence ID" value="GGV02284.1"/>
    <property type="molecule type" value="Genomic_DNA"/>
</dbReference>
<dbReference type="Gene3D" id="3.40.630.30">
    <property type="match status" value="1"/>
</dbReference>
<dbReference type="AlphaFoldDB" id="A0A918IDS5"/>
<dbReference type="InterPro" id="IPR016181">
    <property type="entry name" value="Acyl_CoA_acyltransferase"/>
</dbReference>
<dbReference type="Proteomes" id="UP000618795">
    <property type="component" value="Unassembled WGS sequence"/>
</dbReference>
<dbReference type="PROSITE" id="PS51186">
    <property type="entry name" value="GNAT"/>
    <property type="match status" value="1"/>
</dbReference>
<dbReference type="SUPFAM" id="SSF55729">
    <property type="entry name" value="Acyl-CoA N-acyltransferases (Nat)"/>
    <property type="match status" value="2"/>
</dbReference>
<dbReference type="RefSeq" id="WP_191875188.1">
    <property type="nucleotide sequence ID" value="NZ_BMTD01000009.1"/>
</dbReference>
<keyword evidence="3" id="KW-1185">Reference proteome</keyword>
<reference evidence="2" key="1">
    <citation type="journal article" date="2014" name="Int. J. Syst. Evol. Microbiol.">
        <title>Complete genome sequence of Corynebacterium casei LMG S-19264T (=DSM 44701T), isolated from a smear-ripened cheese.</title>
        <authorList>
            <consortium name="US DOE Joint Genome Institute (JGI-PGF)"/>
            <person name="Walter F."/>
            <person name="Albersmeier A."/>
            <person name="Kalinowski J."/>
            <person name="Ruckert C."/>
        </authorList>
    </citation>
    <scope>NUCLEOTIDE SEQUENCE</scope>
    <source>
        <strain evidence="2">JCM 4369</strain>
    </source>
</reference>